<evidence type="ECO:0000313" key="1">
    <source>
        <dbReference type="EMBL" id="KAK1289769.1"/>
    </source>
</evidence>
<protein>
    <submittedName>
        <fullName evidence="1">Uncharacterized protein</fullName>
    </submittedName>
</protein>
<reference evidence="1" key="2">
    <citation type="submission" date="2023-06" db="EMBL/GenBank/DDBJ databases">
        <authorList>
            <person name="Ma L."/>
            <person name="Liu K.-W."/>
            <person name="Li Z."/>
            <person name="Hsiao Y.-Y."/>
            <person name="Qi Y."/>
            <person name="Fu T."/>
            <person name="Tang G."/>
            <person name="Zhang D."/>
            <person name="Sun W.-H."/>
            <person name="Liu D.-K."/>
            <person name="Li Y."/>
            <person name="Chen G.-Z."/>
            <person name="Liu X.-D."/>
            <person name="Liao X.-Y."/>
            <person name="Jiang Y.-T."/>
            <person name="Yu X."/>
            <person name="Hao Y."/>
            <person name="Huang J."/>
            <person name="Zhao X.-W."/>
            <person name="Ke S."/>
            <person name="Chen Y.-Y."/>
            <person name="Wu W.-L."/>
            <person name="Hsu J.-L."/>
            <person name="Lin Y.-F."/>
            <person name="Huang M.-D."/>
            <person name="Li C.-Y."/>
            <person name="Huang L."/>
            <person name="Wang Z.-W."/>
            <person name="Zhao X."/>
            <person name="Zhong W.-Y."/>
            <person name="Peng D.-H."/>
            <person name="Ahmad S."/>
            <person name="Lan S."/>
            <person name="Zhang J.-S."/>
            <person name="Tsai W.-C."/>
            <person name="Van De Peer Y."/>
            <person name="Liu Z.-J."/>
        </authorList>
    </citation>
    <scope>NUCLEOTIDE SEQUENCE</scope>
    <source>
        <strain evidence="1">CP</strain>
        <tissue evidence="1">Leaves</tissue>
    </source>
</reference>
<comment type="caution">
    <text evidence="1">The sequence shown here is derived from an EMBL/GenBank/DDBJ whole genome shotgun (WGS) entry which is preliminary data.</text>
</comment>
<proteinExistence type="predicted"/>
<gene>
    <name evidence="1" type="ORF">QJS10_CPB18g00725</name>
</gene>
<organism evidence="1 2">
    <name type="scientific">Acorus calamus</name>
    <name type="common">Sweet flag</name>
    <dbReference type="NCBI Taxonomy" id="4465"/>
    <lineage>
        <taxon>Eukaryota</taxon>
        <taxon>Viridiplantae</taxon>
        <taxon>Streptophyta</taxon>
        <taxon>Embryophyta</taxon>
        <taxon>Tracheophyta</taxon>
        <taxon>Spermatophyta</taxon>
        <taxon>Magnoliopsida</taxon>
        <taxon>Liliopsida</taxon>
        <taxon>Acoraceae</taxon>
        <taxon>Acorus</taxon>
    </lineage>
</organism>
<keyword evidence="2" id="KW-1185">Reference proteome</keyword>
<dbReference type="Proteomes" id="UP001180020">
    <property type="component" value="Unassembled WGS sequence"/>
</dbReference>
<dbReference type="AlphaFoldDB" id="A0AAV9CME4"/>
<sequence length="61" mass="7128">MEVTLPKHVFNGVQKEELAKDSSNLYTDANTFEIHKARGENEEECTSRFSYLRDAFFVLRD</sequence>
<reference evidence="1" key="1">
    <citation type="journal article" date="2023" name="Nat. Commun.">
        <title>Diploid and tetraploid genomes of Acorus and the evolution of monocots.</title>
        <authorList>
            <person name="Ma L."/>
            <person name="Liu K.W."/>
            <person name="Li Z."/>
            <person name="Hsiao Y.Y."/>
            <person name="Qi Y."/>
            <person name="Fu T."/>
            <person name="Tang G.D."/>
            <person name="Zhang D."/>
            <person name="Sun W.H."/>
            <person name="Liu D.K."/>
            <person name="Li Y."/>
            <person name="Chen G.Z."/>
            <person name="Liu X.D."/>
            <person name="Liao X.Y."/>
            <person name="Jiang Y.T."/>
            <person name="Yu X."/>
            <person name="Hao Y."/>
            <person name="Huang J."/>
            <person name="Zhao X.W."/>
            <person name="Ke S."/>
            <person name="Chen Y.Y."/>
            <person name="Wu W.L."/>
            <person name="Hsu J.L."/>
            <person name="Lin Y.F."/>
            <person name="Huang M.D."/>
            <person name="Li C.Y."/>
            <person name="Huang L."/>
            <person name="Wang Z.W."/>
            <person name="Zhao X."/>
            <person name="Zhong W.Y."/>
            <person name="Peng D.H."/>
            <person name="Ahmad S."/>
            <person name="Lan S."/>
            <person name="Zhang J.S."/>
            <person name="Tsai W.C."/>
            <person name="Van de Peer Y."/>
            <person name="Liu Z.J."/>
        </authorList>
    </citation>
    <scope>NUCLEOTIDE SEQUENCE</scope>
    <source>
        <strain evidence="1">CP</strain>
    </source>
</reference>
<accession>A0AAV9CME4</accession>
<dbReference type="EMBL" id="JAUJYO010000018">
    <property type="protein sequence ID" value="KAK1289769.1"/>
    <property type="molecule type" value="Genomic_DNA"/>
</dbReference>
<name>A0AAV9CME4_ACOCL</name>
<evidence type="ECO:0000313" key="2">
    <source>
        <dbReference type="Proteomes" id="UP001180020"/>
    </source>
</evidence>